<dbReference type="Proteomes" id="UP000249364">
    <property type="component" value="Unassembled WGS sequence"/>
</dbReference>
<name>A0A2W7PYK6_9RHOB</name>
<evidence type="ECO:0000256" key="9">
    <source>
        <dbReference type="ARBA" id="ARBA00023310"/>
    </source>
</evidence>
<keyword evidence="5 13" id="KW-0375">Hydrogen ion transport</keyword>
<comment type="function">
    <text evidence="10 13">F(1)F(0) ATP synthase produces ATP from ADP in the presence of a proton or sodium gradient. F-type ATPases consist of two structural domains, F(1) containing the extramembraneous catalytic core and F(0) containing the membrane proton channel, linked together by a central stalk and a peripheral stalk. During catalysis, ATP synthesis in the catalytic domain of F(1) is coupled via a rotary mechanism of the central stalk subunits to proton translocation.</text>
</comment>
<evidence type="ECO:0000256" key="2">
    <source>
        <dbReference type="ARBA" id="ARBA00022448"/>
    </source>
</evidence>
<reference evidence="17 18" key="1">
    <citation type="submission" date="2018-06" db="EMBL/GenBank/DDBJ databases">
        <title>Genomic Encyclopedia of Archaeal and Bacterial Type Strains, Phase II (KMG-II): from individual species to whole genera.</title>
        <authorList>
            <person name="Goeker M."/>
        </authorList>
    </citation>
    <scope>NUCLEOTIDE SEQUENCE [LARGE SCALE GENOMIC DNA]</scope>
    <source>
        <strain evidence="17 18">DSM 13087</strain>
    </source>
</reference>
<comment type="function">
    <text evidence="11">Component of the F(0) channel, it forms part of the peripheral stalk, linking F(1) to F(0). The b'-subunit is a diverged and duplicated form of b found in plants and photosynthetic bacteria.</text>
</comment>
<feature type="coiled-coil region" evidence="15">
    <location>
        <begin position="121"/>
        <end position="148"/>
    </location>
</feature>
<keyword evidence="2 13" id="KW-0813">Transport</keyword>
<dbReference type="GO" id="GO:0046933">
    <property type="term" value="F:proton-transporting ATP synthase activity, rotational mechanism"/>
    <property type="evidence" value="ECO:0007669"/>
    <property type="project" value="UniProtKB-UniRule"/>
</dbReference>
<comment type="subcellular location">
    <subcellularLocation>
        <location evidence="13">Cell membrane</location>
        <topology evidence="13">Single-pass membrane protein</topology>
    </subcellularLocation>
    <subcellularLocation>
        <location evidence="12">Endomembrane system</location>
        <topology evidence="12">Single-pass membrane protein</topology>
    </subcellularLocation>
</comment>
<evidence type="ECO:0000256" key="10">
    <source>
        <dbReference type="ARBA" id="ARBA00025198"/>
    </source>
</evidence>
<evidence type="ECO:0000256" key="14">
    <source>
        <dbReference type="RuleBase" id="RU003848"/>
    </source>
</evidence>
<dbReference type="HAMAP" id="MF_01398">
    <property type="entry name" value="ATP_synth_b_bprime"/>
    <property type="match status" value="1"/>
</dbReference>
<comment type="subunit">
    <text evidence="13">F-type ATPases have 2 components, F(1) - the catalytic core - and F(0) - the membrane proton channel. F(1) has five subunits: alpha(3), beta(3), gamma(1), delta(1), epsilon(1). F(0) has three main subunits: a(1), b(2) and c(10-14). The alpha and beta chains form an alternating ring which encloses part of the gamma chain. F(1) is attached to F(0) by a central stalk formed by the gamma and epsilon chains, while a peripheral stalk is formed by the delta and b chains.</text>
</comment>
<dbReference type="InterPro" id="IPR002146">
    <property type="entry name" value="ATP_synth_b/b'su_bac/chlpt"/>
</dbReference>
<accession>A0A2W7PYK6</accession>
<comment type="caution">
    <text evidence="17">The sequence shown here is derived from an EMBL/GenBank/DDBJ whole genome shotgun (WGS) entry which is preliminary data.</text>
</comment>
<keyword evidence="8 13" id="KW-0472">Membrane</keyword>
<dbReference type="STRING" id="121821.GCA_001870675_01340"/>
<evidence type="ECO:0000256" key="5">
    <source>
        <dbReference type="ARBA" id="ARBA00022781"/>
    </source>
</evidence>
<keyword evidence="7 13" id="KW-0406">Ion transport</keyword>
<dbReference type="OrthoDB" id="8479836at2"/>
<evidence type="ECO:0000256" key="1">
    <source>
        <dbReference type="ARBA" id="ARBA00005513"/>
    </source>
</evidence>
<keyword evidence="6 13" id="KW-1133">Transmembrane helix</keyword>
<dbReference type="CDD" id="cd06503">
    <property type="entry name" value="ATP-synt_Fo_b"/>
    <property type="match status" value="1"/>
</dbReference>
<keyword evidence="3 13" id="KW-0138">CF(0)</keyword>
<protein>
    <recommendedName>
        <fullName evidence="13">ATP synthase subunit b</fullName>
    </recommendedName>
    <alternativeName>
        <fullName evidence="13">ATP synthase F(0) sector subunit b</fullName>
    </alternativeName>
    <alternativeName>
        <fullName evidence="13">ATPase subunit I</fullName>
    </alternativeName>
    <alternativeName>
        <fullName evidence="13">F-type ATPase subunit b</fullName>
        <shortName evidence="13">F-ATPase subunit b</shortName>
    </alternativeName>
</protein>
<dbReference type="GO" id="GO:0045259">
    <property type="term" value="C:proton-transporting ATP synthase complex"/>
    <property type="evidence" value="ECO:0007669"/>
    <property type="project" value="UniProtKB-KW"/>
</dbReference>
<proteinExistence type="inferred from homology"/>
<organism evidence="17 18">
    <name type="scientific">Roseinatronobacter thiooxidans</name>
    <dbReference type="NCBI Taxonomy" id="121821"/>
    <lineage>
        <taxon>Bacteria</taxon>
        <taxon>Pseudomonadati</taxon>
        <taxon>Pseudomonadota</taxon>
        <taxon>Alphaproteobacteria</taxon>
        <taxon>Rhodobacterales</taxon>
        <taxon>Paracoccaceae</taxon>
        <taxon>Roseinatronobacter</taxon>
    </lineage>
</organism>
<comment type="similarity">
    <text evidence="1 13 14">Belongs to the ATPase B chain family.</text>
</comment>
<dbReference type="GO" id="GO:0046961">
    <property type="term" value="F:proton-transporting ATPase activity, rotational mechanism"/>
    <property type="evidence" value="ECO:0007669"/>
    <property type="project" value="TreeGrafter"/>
</dbReference>
<dbReference type="PANTHER" id="PTHR33445">
    <property type="entry name" value="ATP SYNTHASE SUBUNIT B', CHLOROPLASTIC"/>
    <property type="match status" value="1"/>
</dbReference>
<gene>
    <name evidence="13" type="primary">atpF</name>
    <name evidence="17" type="ORF">LY56_02494</name>
</gene>
<keyword evidence="13" id="KW-1003">Cell membrane</keyword>
<feature type="transmembrane region" description="Helical" evidence="13">
    <location>
        <begin position="28"/>
        <end position="49"/>
    </location>
</feature>
<evidence type="ECO:0000313" key="18">
    <source>
        <dbReference type="Proteomes" id="UP000249364"/>
    </source>
</evidence>
<dbReference type="PANTHER" id="PTHR33445:SF1">
    <property type="entry name" value="ATP SYNTHASE SUBUNIT B"/>
    <property type="match status" value="1"/>
</dbReference>
<evidence type="ECO:0000256" key="16">
    <source>
        <dbReference type="SAM" id="SignalP"/>
    </source>
</evidence>
<dbReference type="Pfam" id="PF00430">
    <property type="entry name" value="ATP-synt_B"/>
    <property type="match status" value="1"/>
</dbReference>
<dbReference type="EMBL" id="QKZQ01000012">
    <property type="protein sequence ID" value="PZX40613.1"/>
    <property type="molecule type" value="Genomic_DNA"/>
</dbReference>
<dbReference type="InterPro" id="IPR050059">
    <property type="entry name" value="ATP_synthase_B_chain"/>
</dbReference>
<evidence type="ECO:0000313" key="17">
    <source>
        <dbReference type="EMBL" id="PZX40613.1"/>
    </source>
</evidence>
<dbReference type="GO" id="GO:0005886">
    <property type="term" value="C:plasma membrane"/>
    <property type="evidence" value="ECO:0007669"/>
    <property type="project" value="UniProtKB-SubCell"/>
</dbReference>
<keyword evidence="9 13" id="KW-0066">ATP synthesis</keyword>
<keyword evidence="16" id="KW-0732">Signal</keyword>
<keyword evidence="4 13" id="KW-0812">Transmembrane</keyword>
<evidence type="ECO:0000256" key="13">
    <source>
        <dbReference type="HAMAP-Rule" id="MF_01398"/>
    </source>
</evidence>
<keyword evidence="15" id="KW-0175">Coiled coil</keyword>
<feature type="signal peptide" evidence="16">
    <location>
        <begin position="1"/>
        <end position="18"/>
    </location>
</feature>
<evidence type="ECO:0000256" key="6">
    <source>
        <dbReference type="ARBA" id="ARBA00022989"/>
    </source>
</evidence>
<dbReference type="GO" id="GO:0012505">
    <property type="term" value="C:endomembrane system"/>
    <property type="evidence" value="ECO:0007669"/>
    <property type="project" value="UniProtKB-SubCell"/>
</dbReference>
<sequence length="187" mass="20051">MMLRLSVLAALIASPALAAPAGKPFFSLYNTDLIVLMAFVIFLGILIYFKVPAKVTDLLDSRAVGIQSELDEARRLREEALALHASFERRHAEVKDDAARIVEKAKADAQLAADQAKADIEASIARRLKSAEDQIASAEAAAIRAVRDKAVAVAIAAAGDVLAKQMDAERNDALVQKAIASAQEHLH</sequence>
<feature type="chain" id="PRO_5016002866" description="ATP synthase subunit b" evidence="16">
    <location>
        <begin position="19"/>
        <end position="187"/>
    </location>
</feature>
<evidence type="ECO:0000256" key="7">
    <source>
        <dbReference type="ARBA" id="ARBA00023065"/>
    </source>
</evidence>
<dbReference type="AlphaFoldDB" id="A0A2W7PYK6"/>
<keyword evidence="18" id="KW-1185">Reference proteome</keyword>
<evidence type="ECO:0000256" key="11">
    <source>
        <dbReference type="ARBA" id="ARBA00025614"/>
    </source>
</evidence>
<evidence type="ECO:0000256" key="4">
    <source>
        <dbReference type="ARBA" id="ARBA00022692"/>
    </source>
</evidence>
<evidence type="ECO:0000256" key="8">
    <source>
        <dbReference type="ARBA" id="ARBA00023136"/>
    </source>
</evidence>
<evidence type="ECO:0000256" key="12">
    <source>
        <dbReference type="ARBA" id="ARBA00037847"/>
    </source>
</evidence>
<evidence type="ECO:0000256" key="15">
    <source>
        <dbReference type="SAM" id="Coils"/>
    </source>
</evidence>
<evidence type="ECO:0000256" key="3">
    <source>
        <dbReference type="ARBA" id="ARBA00022547"/>
    </source>
</evidence>